<feature type="region of interest" description="Disordered" evidence="1">
    <location>
        <begin position="1"/>
        <end position="21"/>
    </location>
</feature>
<dbReference type="PANTHER" id="PTHR43235">
    <property type="entry name" value="GLUTAMINE AMIDOTRANSFERASE PB2B2.05-RELATED"/>
    <property type="match status" value="1"/>
</dbReference>
<protein>
    <submittedName>
        <fullName evidence="2">Gamma-glutamyl-gamma-aminobutyrate hydrolase family protein</fullName>
    </submittedName>
</protein>
<accession>A0ABR7LY64</accession>
<dbReference type="Proteomes" id="UP000805614">
    <property type="component" value="Unassembled WGS sequence"/>
</dbReference>
<dbReference type="Pfam" id="PF07722">
    <property type="entry name" value="Peptidase_C26"/>
    <property type="match status" value="1"/>
</dbReference>
<keyword evidence="3" id="KW-1185">Reference proteome</keyword>
<dbReference type="RefSeq" id="WP_187246830.1">
    <property type="nucleotide sequence ID" value="NZ_BAAAOK010000010.1"/>
</dbReference>
<dbReference type="CDD" id="cd01745">
    <property type="entry name" value="GATase1_2"/>
    <property type="match status" value="1"/>
</dbReference>
<dbReference type="PANTHER" id="PTHR43235:SF1">
    <property type="entry name" value="GLUTAMINE AMIDOTRANSFERASE PB2B2.05-RELATED"/>
    <property type="match status" value="1"/>
</dbReference>
<proteinExistence type="predicted"/>
<evidence type="ECO:0000256" key="1">
    <source>
        <dbReference type="SAM" id="MobiDB-lite"/>
    </source>
</evidence>
<dbReference type="SUPFAM" id="SSF52317">
    <property type="entry name" value="Class I glutamine amidotransferase-like"/>
    <property type="match status" value="1"/>
</dbReference>
<dbReference type="InterPro" id="IPR011697">
    <property type="entry name" value="Peptidase_C26"/>
</dbReference>
<organism evidence="2 3">
    <name type="scientific">Actinomadura alba</name>
    <dbReference type="NCBI Taxonomy" id="406431"/>
    <lineage>
        <taxon>Bacteria</taxon>
        <taxon>Bacillati</taxon>
        <taxon>Actinomycetota</taxon>
        <taxon>Actinomycetes</taxon>
        <taxon>Streptosporangiales</taxon>
        <taxon>Thermomonosporaceae</taxon>
        <taxon>Actinomadura</taxon>
    </lineage>
</organism>
<dbReference type="EMBL" id="JABVEC010000031">
    <property type="protein sequence ID" value="MBC6469786.1"/>
    <property type="molecule type" value="Genomic_DNA"/>
</dbReference>
<dbReference type="GO" id="GO:0016787">
    <property type="term" value="F:hydrolase activity"/>
    <property type="evidence" value="ECO:0007669"/>
    <property type="project" value="UniProtKB-KW"/>
</dbReference>
<dbReference type="Gene3D" id="3.40.50.880">
    <property type="match status" value="1"/>
</dbReference>
<dbReference type="InterPro" id="IPR044668">
    <property type="entry name" value="PuuD-like"/>
</dbReference>
<dbReference type="InterPro" id="IPR029062">
    <property type="entry name" value="Class_I_gatase-like"/>
</dbReference>
<keyword evidence="2" id="KW-0378">Hydrolase</keyword>
<evidence type="ECO:0000313" key="3">
    <source>
        <dbReference type="Proteomes" id="UP000805614"/>
    </source>
</evidence>
<sequence>MREPTQEAGRGGRGHRGQVTAPPLIGVTTYLEPARWGEWVREAALLPVPYVRAVERAGGVPVLLPPTSSRGVGALVHGLDGVVLADGADVDPALYGAERHERTGPPQPHRDRFELGLIRAVIEADLPFLAIGRGMHVLNVARGGGLVQYLPDAVGHEGHAPAPARFGTHRVRIGVTSTVGRILGDFAEVPTYHYQGVKRLGKGLVAVAWTDDQVVEAVELQGHRFGLGVQWNPEEAGDLRLFEALAVEAAGR</sequence>
<name>A0ABR7LY64_9ACTN</name>
<reference evidence="2 3" key="1">
    <citation type="submission" date="2020-06" db="EMBL/GenBank/DDBJ databases">
        <title>Actinomadura xiongansis sp. nov., isolated from soil of Baiyangdian.</title>
        <authorList>
            <person name="Zhang X."/>
        </authorList>
    </citation>
    <scope>NUCLEOTIDE SEQUENCE [LARGE SCALE GENOMIC DNA]</scope>
    <source>
        <strain evidence="2 3">HBUM206468</strain>
    </source>
</reference>
<evidence type="ECO:0000313" key="2">
    <source>
        <dbReference type="EMBL" id="MBC6469786.1"/>
    </source>
</evidence>
<comment type="caution">
    <text evidence="2">The sequence shown here is derived from an EMBL/GenBank/DDBJ whole genome shotgun (WGS) entry which is preliminary data.</text>
</comment>
<gene>
    <name evidence="2" type="ORF">HKK74_30470</name>
</gene>